<evidence type="ECO:0008006" key="4">
    <source>
        <dbReference type="Google" id="ProtNLM"/>
    </source>
</evidence>
<feature type="transmembrane region" description="Helical" evidence="1">
    <location>
        <begin position="108"/>
        <end position="128"/>
    </location>
</feature>
<evidence type="ECO:0000313" key="3">
    <source>
        <dbReference type="Proteomes" id="UP000636800"/>
    </source>
</evidence>
<keyword evidence="1" id="KW-0812">Transmembrane</keyword>
<dbReference type="EMBL" id="JADCNL010000006">
    <property type="protein sequence ID" value="KAG0476465.1"/>
    <property type="molecule type" value="Genomic_DNA"/>
</dbReference>
<protein>
    <recommendedName>
        <fullName evidence="4">Transmembrane protein</fullName>
    </recommendedName>
</protein>
<comment type="caution">
    <text evidence="2">The sequence shown here is derived from an EMBL/GenBank/DDBJ whole genome shotgun (WGS) entry which is preliminary data.</text>
</comment>
<keyword evidence="3" id="KW-1185">Reference proteome</keyword>
<evidence type="ECO:0000256" key="1">
    <source>
        <dbReference type="SAM" id="Phobius"/>
    </source>
</evidence>
<proteinExistence type="predicted"/>
<dbReference type="Proteomes" id="UP000636800">
    <property type="component" value="Chromosome 6"/>
</dbReference>
<organism evidence="2 3">
    <name type="scientific">Vanilla planifolia</name>
    <name type="common">Vanilla</name>
    <dbReference type="NCBI Taxonomy" id="51239"/>
    <lineage>
        <taxon>Eukaryota</taxon>
        <taxon>Viridiplantae</taxon>
        <taxon>Streptophyta</taxon>
        <taxon>Embryophyta</taxon>
        <taxon>Tracheophyta</taxon>
        <taxon>Spermatophyta</taxon>
        <taxon>Magnoliopsida</taxon>
        <taxon>Liliopsida</taxon>
        <taxon>Asparagales</taxon>
        <taxon>Orchidaceae</taxon>
        <taxon>Vanilloideae</taxon>
        <taxon>Vanilleae</taxon>
        <taxon>Vanilla</taxon>
    </lineage>
</organism>
<dbReference type="AlphaFoldDB" id="A0A835QN63"/>
<dbReference type="OrthoDB" id="1002684at2759"/>
<name>A0A835QN63_VANPL</name>
<evidence type="ECO:0000313" key="2">
    <source>
        <dbReference type="EMBL" id="KAG0476465.1"/>
    </source>
</evidence>
<keyword evidence="1" id="KW-0472">Membrane</keyword>
<gene>
    <name evidence="2" type="ORF">HPP92_013306</name>
</gene>
<reference evidence="2 3" key="1">
    <citation type="journal article" date="2020" name="Nat. Food">
        <title>A phased Vanilla planifolia genome enables genetic improvement of flavour and production.</title>
        <authorList>
            <person name="Hasing T."/>
            <person name="Tang H."/>
            <person name="Brym M."/>
            <person name="Khazi F."/>
            <person name="Huang T."/>
            <person name="Chambers A.H."/>
        </authorList>
    </citation>
    <scope>NUCLEOTIDE SEQUENCE [LARGE SCALE GENOMIC DNA]</scope>
    <source>
        <tissue evidence="2">Leaf</tissue>
    </source>
</reference>
<keyword evidence="1" id="KW-1133">Transmembrane helix</keyword>
<sequence>MLTCSTLESILSASASRQLLSACRRNLSLAPIHHTPRALFSAASLSASASAFFPLSRSRRRRGNIKNESWWAPRAKVVLPQASEADAFPTERCALVSLVAALSISLRLVYLLWIAVFCFVSVPFVISFV</sequence>
<accession>A0A835QN63</accession>